<feature type="domain" description="tRNA/rRNA methyltransferase SpoU type" evidence="3">
    <location>
        <begin position="123"/>
        <end position="266"/>
    </location>
</feature>
<comment type="caution">
    <text evidence="4">The sequence shown here is derived from an EMBL/GenBank/DDBJ whole genome shotgun (WGS) entry which is preliminary data.</text>
</comment>
<accession>A0A1H6J6D9</accession>
<evidence type="ECO:0000313" key="5">
    <source>
        <dbReference type="Proteomes" id="UP000199135"/>
    </source>
</evidence>
<organism evidence="4 5">
    <name type="scientific">Parafannyhessea umbonata</name>
    <dbReference type="NCBI Taxonomy" id="604330"/>
    <lineage>
        <taxon>Bacteria</taxon>
        <taxon>Bacillati</taxon>
        <taxon>Actinomycetota</taxon>
        <taxon>Coriobacteriia</taxon>
        <taxon>Coriobacteriales</taxon>
        <taxon>Atopobiaceae</taxon>
        <taxon>Parafannyhessea</taxon>
    </lineage>
</organism>
<dbReference type="CDD" id="cd18095">
    <property type="entry name" value="SpoU-like_rRNA-MTase"/>
    <property type="match status" value="1"/>
</dbReference>
<dbReference type="InterPro" id="IPR029064">
    <property type="entry name" value="Ribosomal_eL30-like_sf"/>
</dbReference>
<dbReference type="PANTHER" id="PTHR43191">
    <property type="entry name" value="RRNA METHYLTRANSFERASE 3"/>
    <property type="match status" value="1"/>
</dbReference>
<proteinExistence type="predicted"/>
<sequence length="275" mass="29383">MTITRIDSLDDPRIDSYARLTGRQLKSVINPGDASIICESLYVIQLAARLGLAFRSVLVDERHLQRLLDLIPSLEDLDIPIYVASREVMSGIVGFRVTRGYLACVDRPRPASAEDILSSSSRIAVVEGLVDVSNMGALFRSAAALGVDGVLLAPTCADPLSRRSIRVSMGTVFQVPWAPAPPPWAGGVFEALRAHGFESVAMALDDRAVPLGDPSLAKADKLALFFGTEGTGLTEEVLASVDRTVIIPMSHGVDSLNVAASSAVAFWELCARPRA</sequence>
<gene>
    <name evidence="4" type="ORF">SAMN05216447_1062</name>
</gene>
<evidence type="ECO:0000259" key="3">
    <source>
        <dbReference type="Pfam" id="PF00588"/>
    </source>
</evidence>
<dbReference type="SUPFAM" id="SSF55315">
    <property type="entry name" value="L30e-like"/>
    <property type="match status" value="1"/>
</dbReference>
<keyword evidence="1" id="KW-0489">Methyltransferase</keyword>
<name>A0A1H6J6D9_9ACTN</name>
<keyword evidence="2" id="KW-0808">Transferase</keyword>
<dbReference type="Proteomes" id="UP000199135">
    <property type="component" value="Unassembled WGS sequence"/>
</dbReference>
<dbReference type="SUPFAM" id="SSF75217">
    <property type="entry name" value="alpha/beta knot"/>
    <property type="match status" value="1"/>
</dbReference>
<evidence type="ECO:0000313" key="4">
    <source>
        <dbReference type="EMBL" id="SEH57238.1"/>
    </source>
</evidence>
<dbReference type="RefSeq" id="WP_078686750.1">
    <property type="nucleotide sequence ID" value="NZ_FNWT01000006.1"/>
</dbReference>
<dbReference type="InterPro" id="IPR029028">
    <property type="entry name" value="Alpha/beta_knot_MTases"/>
</dbReference>
<dbReference type="InterPro" id="IPR051259">
    <property type="entry name" value="rRNA_Methyltransferase"/>
</dbReference>
<reference evidence="4 5" key="1">
    <citation type="submission" date="2016-10" db="EMBL/GenBank/DDBJ databases">
        <authorList>
            <person name="Varghese N."/>
            <person name="Submissions S."/>
        </authorList>
    </citation>
    <scope>NUCLEOTIDE SEQUENCE [LARGE SCALE GENOMIC DNA]</scope>
    <source>
        <strain evidence="4 5">WCP15</strain>
    </source>
</reference>
<dbReference type="Pfam" id="PF00588">
    <property type="entry name" value="SpoU_methylase"/>
    <property type="match status" value="1"/>
</dbReference>
<keyword evidence="5" id="KW-1185">Reference proteome</keyword>
<dbReference type="InterPro" id="IPR029026">
    <property type="entry name" value="tRNA_m1G_MTases_N"/>
</dbReference>
<dbReference type="PANTHER" id="PTHR43191:SF12">
    <property type="entry name" value="RRNA METHYLASE"/>
    <property type="match status" value="1"/>
</dbReference>
<dbReference type="EMBL" id="FNWT01000006">
    <property type="protein sequence ID" value="SEH57238.1"/>
    <property type="molecule type" value="Genomic_DNA"/>
</dbReference>
<evidence type="ECO:0000256" key="2">
    <source>
        <dbReference type="ARBA" id="ARBA00022679"/>
    </source>
</evidence>
<evidence type="ECO:0000256" key="1">
    <source>
        <dbReference type="ARBA" id="ARBA00022603"/>
    </source>
</evidence>
<dbReference type="Gene3D" id="3.40.1280.10">
    <property type="match status" value="1"/>
</dbReference>
<dbReference type="InterPro" id="IPR001537">
    <property type="entry name" value="SpoU_MeTrfase"/>
</dbReference>
<protein>
    <submittedName>
        <fullName evidence="4">tRNA G18 (Ribose-2'-O)-methylase SpoU</fullName>
    </submittedName>
</protein>